<dbReference type="STRING" id="1434110.MSHOH_0432"/>
<evidence type="ECO:0000256" key="3">
    <source>
        <dbReference type="ARBA" id="ARBA00022741"/>
    </source>
</evidence>
<comment type="similarity">
    <text evidence="1">Belongs to the ABC transporter superfamily.</text>
</comment>
<keyword evidence="3" id="KW-0547">Nucleotide-binding</keyword>
<accession>A0A0E3WTZ1</accession>
<dbReference type="GO" id="GO:0016887">
    <property type="term" value="F:ATP hydrolysis activity"/>
    <property type="evidence" value="ECO:0007669"/>
    <property type="project" value="InterPro"/>
</dbReference>
<organism evidence="6 7">
    <name type="scientific">Methanosarcina horonobensis HB-1 = JCM 15518</name>
    <dbReference type="NCBI Taxonomy" id="1434110"/>
    <lineage>
        <taxon>Archaea</taxon>
        <taxon>Methanobacteriati</taxon>
        <taxon>Methanobacteriota</taxon>
        <taxon>Stenosarchaea group</taxon>
        <taxon>Methanomicrobia</taxon>
        <taxon>Methanosarcinales</taxon>
        <taxon>Methanosarcinaceae</taxon>
        <taxon>Methanosarcina</taxon>
    </lineage>
</organism>
<dbReference type="GO" id="GO:0005524">
    <property type="term" value="F:ATP binding"/>
    <property type="evidence" value="ECO:0007669"/>
    <property type="project" value="UniProtKB-KW"/>
</dbReference>
<dbReference type="InterPro" id="IPR017911">
    <property type="entry name" value="MacB-like_ATP-bd"/>
</dbReference>
<dbReference type="EMBL" id="CP009516">
    <property type="protein sequence ID" value="AKB76915.1"/>
    <property type="molecule type" value="Genomic_DNA"/>
</dbReference>
<dbReference type="HOGENOM" id="CLU_000604_1_22_2"/>
<dbReference type="KEGG" id="mhor:MSHOH_0432"/>
<name>A0A0E3WTZ1_9EURY</name>
<evidence type="ECO:0000313" key="7">
    <source>
        <dbReference type="Proteomes" id="UP000033101"/>
    </source>
</evidence>
<dbReference type="PATRIC" id="fig|1434110.4.peg.519"/>
<protein>
    <submittedName>
        <fullName evidence="6">ABC transporter, ATP-binding protein</fullName>
    </submittedName>
</protein>
<dbReference type="SUPFAM" id="SSF52540">
    <property type="entry name" value="P-loop containing nucleoside triphosphate hydrolases"/>
    <property type="match status" value="1"/>
</dbReference>
<evidence type="ECO:0000313" key="6">
    <source>
        <dbReference type="EMBL" id="AKB76915.1"/>
    </source>
</evidence>
<evidence type="ECO:0000256" key="1">
    <source>
        <dbReference type="ARBA" id="ARBA00005417"/>
    </source>
</evidence>
<dbReference type="Proteomes" id="UP000033101">
    <property type="component" value="Chromosome"/>
</dbReference>
<dbReference type="PROSITE" id="PS50893">
    <property type="entry name" value="ABC_TRANSPORTER_2"/>
    <property type="match status" value="1"/>
</dbReference>
<dbReference type="OrthoDB" id="31298at2157"/>
<dbReference type="SMART" id="SM00382">
    <property type="entry name" value="AAA"/>
    <property type="match status" value="1"/>
</dbReference>
<dbReference type="RefSeq" id="WP_048137012.1">
    <property type="nucleotide sequence ID" value="NZ_CP009516.1"/>
</dbReference>
<dbReference type="InterPro" id="IPR003439">
    <property type="entry name" value="ABC_transporter-like_ATP-bd"/>
</dbReference>
<dbReference type="PANTHER" id="PTHR42798:SF6">
    <property type="entry name" value="CELL DIVISION ATP-BINDING PROTEIN FTSE"/>
    <property type="match status" value="1"/>
</dbReference>
<feature type="domain" description="ABC transporter" evidence="5">
    <location>
        <begin position="2"/>
        <end position="234"/>
    </location>
</feature>
<dbReference type="InterPro" id="IPR017871">
    <property type="entry name" value="ABC_transporter-like_CS"/>
</dbReference>
<reference evidence="6 7" key="1">
    <citation type="submission" date="2014-07" db="EMBL/GenBank/DDBJ databases">
        <title>Methanogenic archaea and the global carbon cycle.</title>
        <authorList>
            <person name="Henriksen J.R."/>
            <person name="Luke J."/>
            <person name="Reinhart S."/>
            <person name="Benedict M.N."/>
            <person name="Youngblut N.D."/>
            <person name="Metcalf M.E."/>
            <person name="Whitaker R.J."/>
            <person name="Metcalf W.W."/>
        </authorList>
    </citation>
    <scope>NUCLEOTIDE SEQUENCE [LARGE SCALE GENOMIC DNA]</scope>
    <source>
        <strain evidence="6 7">HB-1</strain>
    </source>
</reference>
<sequence>MIKVKDLKRYYESGEETIAALDGVSFDIGKGEFIAVMGASGSGKTTLLRILGLIDGYTTGEYFIDSLDTAGLSDTEKTNYRLTQLGYVFQDYALINEMTALENVYILSLMEGKPKKESIEISLEALEKVGLGGKANRVPNQLSGGEKQRVAVARAIAKNPGVLFADEPCANLDTKTSEEVLELFKELNTKYRQTIVMVTHEPWHVKYVSRVIELKDGIIISDEKTADRHRNNDMDG</sequence>
<keyword evidence="2" id="KW-0813">Transport</keyword>
<dbReference type="PROSITE" id="PS00211">
    <property type="entry name" value="ABC_TRANSPORTER_1"/>
    <property type="match status" value="1"/>
</dbReference>
<dbReference type="GO" id="GO:0022857">
    <property type="term" value="F:transmembrane transporter activity"/>
    <property type="evidence" value="ECO:0007669"/>
    <property type="project" value="UniProtKB-ARBA"/>
</dbReference>
<gene>
    <name evidence="6" type="ORF">MSHOH_0432</name>
</gene>
<dbReference type="PANTHER" id="PTHR42798">
    <property type="entry name" value="LIPOPROTEIN-RELEASING SYSTEM ATP-BINDING PROTEIN LOLD"/>
    <property type="match status" value="1"/>
</dbReference>
<keyword evidence="7" id="KW-1185">Reference proteome</keyword>
<dbReference type="FunFam" id="3.40.50.300:FF:000032">
    <property type="entry name" value="Export ABC transporter ATP-binding protein"/>
    <property type="match status" value="1"/>
</dbReference>
<dbReference type="AlphaFoldDB" id="A0A0E3WTZ1"/>
<dbReference type="GO" id="GO:0098796">
    <property type="term" value="C:membrane protein complex"/>
    <property type="evidence" value="ECO:0007669"/>
    <property type="project" value="UniProtKB-ARBA"/>
</dbReference>
<dbReference type="InterPro" id="IPR027417">
    <property type="entry name" value="P-loop_NTPase"/>
</dbReference>
<dbReference type="Gene3D" id="3.40.50.300">
    <property type="entry name" value="P-loop containing nucleotide triphosphate hydrolases"/>
    <property type="match status" value="1"/>
</dbReference>
<dbReference type="CDD" id="cd03255">
    <property type="entry name" value="ABC_MJ0796_LolCDE_FtsE"/>
    <property type="match status" value="1"/>
</dbReference>
<keyword evidence="4 6" id="KW-0067">ATP-binding</keyword>
<evidence type="ECO:0000259" key="5">
    <source>
        <dbReference type="PROSITE" id="PS50893"/>
    </source>
</evidence>
<dbReference type="InterPro" id="IPR003593">
    <property type="entry name" value="AAA+_ATPase"/>
</dbReference>
<proteinExistence type="inferred from homology"/>
<evidence type="ECO:0000256" key="4">
    <source>
        <dbReference type="ARBA" id="ARBA00022840"/>
    </source>
</evidence>
<dbReference type="Pfam" id="PF00005">
    <property type="entry name" value="ABC_tran"/>
    <property type="match status" value="1"/>
</dbReference>
<evidence type="ECO:0000256" key="2">
    <source>
        <dbReference type="ARBA" id="ARBA00022448"/>
    </source>
</evidence>
<dbReference type="GeneID" id="24829560"/>